<dbReference type="KEGG" id="czh:H9X71_14485"/>
<evidence type="ECO:0000256" key="1">
    <source>
        <dbReference type="SAM" id="Phobius"/>
    </source>
</evidence>
<gene>
    <name evidence="2" type="ORF">H9X71_14485</name>
</gene>
<keyword evidence="1" id="KW-0812">Transmembrane</keyword>
<reference evidence="2 3" key="1">
    <citation type="submission" date="2020-08" db="EMBL/GenBank/DDBJ databases">
        <title>Description of Clavibacter zhangzhiyonge sp. nov., a phytopathogenic actinobacterium isolated from barley seeds, causing leaf brown spot and decline.</title>
        <authorList>
            <person name="Tian Q."/>
            <person name="Chuan J."/>
            <person name="Zhao W."/>
            <person name="Li X."/>
        </authorList>
    </citation>
    <scope>NUCLEOTIDE SEQUENCE [LARGE SCALE GENOMIC DNA]</scope>
    <source>
        <strain evidence="2 3">DM1</strain>
    </source>
</reference>
<organism evidence="2 3">
    <name type="scientific">Clavibacter zhangzhiyongii</name>
    <dbReference type="NCBI Taxonomy" id="2768071"/>
    <lineage>
        <taxon>Bacteria</taxon>
        <taxon>Bacillati</taxon>
        <taxon>Actinomycetota</taxon>
        <taxon>Actinomycetes</taxon>
        <taxon>Micrococcales</taxon>
        <taxon>Microbacteriaceae</taxon>
        <taxon>Clavibacter</taxon>
    </lineage>
</organism>
<keyword evidence="1" id="KW-1133">Transmembrane helix</keyword>
<keyword evidence="1" id="KW-0472">Membrane</keyword>
<accession>A0A7L7Z268</accession>
<sequence length="72" mass="7342">MMTDGTTTALLYVALAALAVGLVLQVIGAIKGVRAHGAGKVGLFHPAIRPWTLASLGAISVSVLCCLPIVWS</sequence>
<dbReference type="Proteomes" id="UP000516660">
    <property type="component" value="Chromosome"/>
</dbReference>
<dbReference type="EMBL" id="CP061274">
    <property type="protein sequence ID" value="QOD43749.1"/>
    <property type="molecule type" value="Genomic_DNA"/>
</dbReference>
<evidence type="ECO:0000313" key="3">
    <source>
        <dbReference type="Proteomes" id="UP000516660"/>
    </source>
</evidence>
<dbReference type="AlphaFoldDB" id="A0A7L7Z268"/>
<protein>
    <submittedName>
        <fullName evidence="2">Uncharacterized protein</fullName>
    </submittedName>
</protein>
<proteinExistence type="predicted"/>
<feature type="transmembrane region" description="Helical" evidence="1">
    <location>
        <begin position="12"/>
        <end position="30"/>
    </location>
</feature>
<feature type="transmembrane region" description="Helical" evidence="1">
    <location>
        <begin position="51"/>
        <end position="71"/>
    </location>
</feature>
<keyword evidence="3" id="KW-1185">Reference proteome</keyword>
<evidence type="ECO:0000313" key="2">
    <source>
        <dbReference type="EMBL" id="QOD43749.1"/>
    </source>
</evidence>
<name>A0A7L7Z268_9MICO</name>